<evidence type="ECO:0000256" key="1">
    <source>
        <dbReference type="SAM" id="MobiDB-lite"/>
    </source>
</evidence>
<comment type="caution">
    <text evidence="3">The sequence shown here is derived from an EMBL/GenBank/DDBJ whole genome shotgun (WGS) entry which is preliminary data.</text>
</comment>
<evidence type="ECO:0000313" key="3">
    <source>
        <dbReference type="EMBL" id="KKK20180.1"/>
    </source>
</evidence>
<dbReference type="InterPro" id="IPR040015">
    <property type="entry name" value="UBL3-like"/>
</dbReference>
<sequence>MASTDHPMSDGPDPVVHTTNAVFTSSQLASTTTLNPSDVTKDTSSPENVQPEPTVTDVPNMGVESGDSAAPAPAQEGNADGIPRFTVPPGESEEQTGAPALSYKNSDASLKEPEDSGPSLTIILLLITGSRHPFKIDGAYLRNRGVNVENNDPFSISVYTLKELIWRAWQDDWESRPTSPSSIRLISFGKLLEDKAPLSDSRFSADAPNVVHMTVKPQELIDEEDAKGAKTQYPRDREASERSPRCRCVIQ</sequence>
<dbReference type="VEuPathDB" id="FungiDB:P175DRAFT_075308"/>
<dbReference type="Gene3D" id="3.10.20.90">
    <property type="entry name" value="Phosphatidylinositol 3-kinase Catalytic Subunit, Chain A, domain 1"/>
    <property type="match status" value="1"/>
</dbReference>
<dbReference type="PANTHER" id="PTHR13169">
    <property type="entry name" value="UBIQUITIN-LIKE PROTEIN 3 HCG-1 PROTEIN"/>
    <property type="match status" value="1"/>
</dbReference>
<dbReference type="InterPro" id="IPR029071">
    <property type="entry name" value="Ubiquitin-like_domsf"/>
</dbReference>
<feature type="region of interest" description="Disordered" evidence="1">
    <location>
        <begin position="25"/>
        <end position="99"/>
    </location>
</feature>
<gene>
    <name evidence="3" type="ORF">AOCH_004055</name>
</gene>
<protein>
    <recommendedName>
        <fullName evidence="2">UBL3-like ubiquitin domain-containing protein</fullName>
    </recommendedName>
</protein>
<dbReference type="InterPro" id="IPR039540">
    <property type="entry name" value="UBL3-like_ubiquitin_dom"/>
</dbReference>
<name>A0A0F8WRB2_9EURO</name>
<dbReference type="Proteomes" id="UP000034947">
    <property type="component" value="Unassembled WGS sequence"/>
</dbReference>
<dbReference type="SUPFAM" id="SSF54236">
    <property type="entry name" value="Ubiquitin-like"/>
    <property type="match status" value="1"/>
</dbReference>
<feature type="region of interest" description="Disordered" evidence="1">
    <location>
        <begin position="218"/>
        <end position="245"/>
    </location>
</feature>
<dbReference type="EMBL" id="JYKN01001512">
    <property type="protein sequence ID" value="KKK20180.1"/>
    <property type="molecule type" value="Genomic_DNA"/>
</dbReference>
<feature type="domain" description="UBL3-like ubiquitin" evidence="2">
    <location>
        <begin position="155"/>
        <end position="227"/>
    </location>
</feature>
<organism evidence="3 4">
    <name type="scientific">Aspergillus ochraceoroseus</name>
    <dbReference type="NCBI Taxonomy" id="138278"/>
    <lineage>
        <taxon>Eukaryota</taxon>
        <taxon>Fungi</taxon>
        <taxon>Dikarya</taxon>
        <taxon>Ascomycota</taxon>
        <taxon>Pezizomycotina</taxon>
        <taxon>Eurotiomycetes</taxon>
        <taxon>Eurotiomycetidae</taxon>
        <taxon>Eurotiales</taxon>
        <taxon>Aspergillaceae</taxon>
        <taxon>Aspergillus</taxon>
        <taxon>Aspergillus subgen. Nidulantes</taxon>
    </lineage>
</organism>
<dbReference type="OrthoDB" id="1043111at2759"/>
<proteinExistence type="predicted"/>
<evidence type="ECO:0000259" key="2">
    <source>
        <dbReference type="Pfam" id="PF13881"/>
    </source>
</evidence>
<feature type="compositionally biased region" description="Basic and acidic residues" evidence="1">
    <location>
        <begin position="233"/>
        <end position="244"/>
    </location>
</feature>
<reference evidence="3 4" key="1">
    <citation type="submission" date="2015-02" db="EMBL/GenBank/DDBJ databases">
        <title>Draft Genome Sequences of Two Closely-Related Aflatoxigenic Aspergillus Species Obtained from the Cote d'Ivoire.</title>
        <authorList>
            <person name="Moore G.G."/>
            <person name="Beltz S.B."/>
            <person name="Mack B.M."/>
        </authorList>
    </citation>
    <scope>NUCLEOTIDE SEQUENCE [LARGE SCALE GENOMIC DNA]</scope>
    <source>
        <strain evidence="3 4">SRRC1432</strain>
    </source>
</reference>
<dbReference type="PANTHER" id="PTHR13169:SF0">
    <property type="entry name" value="UBIQUITIN-LIKE PROTEIN 3"/>
    <property type="match status" value="1"/>
</dbReference>
<dbReference type="AlphaFoldDB" id="A0A0F8WRB2"/>
<evidence type="ECO:0000313" key="4">
    <source>
        <dbReference type="Proteomes" id="UP000034947"/>
    </source>
</evidence>
<feature type="compositionally biased region" description="Polar residues" evidence="1">
    <location>
        <begin position="25"/>
        <end position="53"/>
    </location>
</feature>
<keyword evidence="4" id="KW-1185">Reference proteome</keyword>
<accession>A0A0F8WRB2</accession>
<dbReference type="Pfam" id="PF13881">
    <property type="entry name" value="Rad60-SLD_2"/>
    <property type="match status" value="1"/>
</dbReference>